<reference evidence="4 5" key="1">
    <citation type="submission" date="2020-08" db="EMBL/GenBank/DDBJ databases">
        <authorList>
            <person name="Hejnol A."/>
        </authorList>
    </citation>
    <scope>NUCLEOTIDE SEQUENCE [LARGE SCALE GENOMIC DNA]</scope>
</reference>
<feature type="transmembrane region" description="Helical" evidence="2">
    <location>
        <begin position="163"/>
        <end position="182"/>
    </location>
</feature>
<feature type="transmembrane region" description="Helical" evidence="2">
    <location>
        <begin position="348"/>
        <end position="367"/>
    </location>
</feature>
<dbReference type="InterPro" id="IPR050327">
    <property type="entry name" value="Proton-linked_MCT"/>
</dbReference>
<feature type="transmembrane region" description="Helical" evidence="2">
    <location>
        <begin position="132"/>
        <end position="151"/>
    </location>
</feature>
<evidence type="ECO:0000313" key="4">
    <source>
        <dbReference type="EMBL" id="CAD5125041.1"/>
    </source>
</evidence>
<dbReference type="PANTHER" id="PTHR11360:SF284">
    <property type="entry name" value="EG:103B4.3 PROTEIN-RELATED"/>
    <property type="match status" value="1"/>
</dbReference>
<feature type="transmembrane region" description="Helical" evidence="2">
    <location>
        <begin position="7"/>
        <end position="32"/>
    </location>
</feature>
<dbReference type="PROSITE" id="PS51257">
    <property type="entry name" value="PROKAR_LIPOPROTEIN"/>
    <property type="match status" value="1"/>
</dbReference>
<keyword evidence="2" id="KW-1133">Transmembrane helix</keyword>
<name>A0A7I8WA72_9ANNE</name>
<dbReference type="AlphaFoldDB" id="A0A7I8WA72"/>
<dbReference type="InterPro" id="IPR036259">
    <property type="entry name" value="MFS_trans_sf"/>
</dbReference>
<feature type="transmembrane region" description="Helical" evidence="2">
    <location>
        <begin position="379"/>
        <end position="401"/>
    </location>
</feature>
<evidence type="ECO:0000259" key="3">
    <source>
        <dbReference type="PROSITE" id="PS50850"/>
    </source>
</evidence>
<dbReference type="OrthoDB" id="6094568at2759"/>
<protein>
    <submittedName>
        <fullName evidence="4">DgyrCDS13286</fullName>
    </submittedName>
</protein>
<dbReference type="InterPro" id="IPR011701">
    <property type="entry name" value="MFS"/>
</dbReference>
<dbReference type="InterPro" id="IPR020846">
    <property type="entry name" value="MFS_dom"/>
</dbReference>
<comment type="subcellular location">
    <subcellularLocation>
        <location evidence="1">Membrane</location>
        <topology evidence="1">Multi-pass membrane protein</topology>
    </subcellularLocation>
</comment>
<feature type="transmembrane region" description="Helical" evidence="2">
    <location>
        <begin position="221"/>
        <end position="243"/>
    </location>
</feature>
<dbReference type="GO" id="GO:0016020">
    <property type="term" value="C:membrane"/>
    <property type="evidence" value="ECO:0007669"/>
    <property type="project" value="UniProtKB-SubCell"/>
</dbReference>
<gene>
    <name evidence="4" type="ORF">DGYR_LOCUS12490</name>
</gene>
<evidence type="ECO:0000256" key="2">
    <source>
        <dbReference type="SAM" id="Phobius"/>
    </source>
</evidence>
<feature type="domain" description="Major facilitator superfamily (MFS) profile" evidence="3">
    <location>
        <begin position="1"/>
        <end position="403"/>
    </location>
</feature>
<feature type="transmembrane region" description="Helical" evidence="2">
    <location>
        <begin position="314"/>
        <end position="336"/>
    </location>
</feature>
<dbReference type="CDD" id="cd17352">
    <property type="entry name" value="MFS_MCT_SLC16"/>
    <property type="match status" value="1"/>
</dbReference>
<sequence length="421" mass="46063">MDKGYAWVVMMATCLLQILYSCLLTSFGIFLVDITETTAYSTGRIAWIGAIGATFCGVSGAFTGNFIDRYGCRKVVIVGSLMISTGYLLSAFVRNVNIQYFSLGILAGIGFNCYAVSSHVAASQWFSKRKSLALSIVMFGMSFGIFIWGPIARFLSFTFAWRGAMFVIAGIQLNGLVIALLLRPPPKEKKPIEEQVKKELEVQEKKNITFKLCDFTLCKDWLFMVYCVANFCLLFGHVLPLILLPTKAETLKISKTKGAALVSTLGACSCIGRPIVGYCADKPWFNRRLLFASSSLVGGLLSAFSTLLNTFVLLMVYSSLIGFFSAFFMALFASVGADLVGINKMPKAVGLLTTAHGFSFLSSIAISGQLCDFTGNTDASFLLAGVIQTFSGILAFTVYFIHKRRLRHKEVKINTLIDGKI</sequence>
<evidence type="ECO:0000313" key="5">
    <source>
        <dbReference type="Proteomes" id="UP000549394"/>
    </source>
</evidence>
<dbReference type="Pfam" id="PF07690">
    <property type="entry name" value="MFS_1"/>
    <property type="match status" value="1"/>
</dbReference>
<dbReference type="EMBL" id="CAJFCJ010000024">
    <property type="protein sequence ID" value="CAD5125041.1"/>
    <property type="molecule type" value="Genomic_DNA"/>
</dbReference>
<feature type="transmembrane region" description="Helical" evidence="2">
    <location>
        <begin position="75"/>
        <end position="93"/>
    </location>
</feature>
<keyword evidence="2" id="KW-0812">Transmembrane</keyword>
<dbReference type="SUPFAM" id="SSF103473">
    <property type="entry name" value="MFS general substrate transporter"/>
    <property type="match status" value="1"/>
</dbReference>
<dbReference type="PANTHER" id="PTHR11360">
    <property type="entry name" value="MONOCARBOXYLATE TRANSPORTER"/>
    <property type="match status" value="1"/>
</dbReference>
<dbReference type="PROSITE" id="PS50850">
    <property type="entry name" value="MFS"/>
    <property type="match status" value="1"/>
</dbReference>
<feature type="transmembrane region" description="Helical" evidence="2">
    <location>
        <begin position="99"/>
        <end position="120"/>
    </location>
</feature>
<dbReference type="GO" id="GO:0008028">
    <property type="term" value="F:monocarboxylic acid transmembrane transporter activity"/>
    <property type="evidence" value="ECO:0007669"/>
    <property type="project" value="TreeGrafter"/>
</dbReference>
<comment type="caution">
    <text evidence="4">The sequence shown here is derived from an EMBL/GenBank/DDBJ whole genome shotgun (WGS) entry which is preliminary data.</text>
</comment>
<proteinExistence type="predicted"/>
<keyword evidence="5" id="KW-1185">Reference proteome</keyword>
<feature type="transmembrane region" description="Helical" evidence="2">
    <location>
        <begin position="44"/>
        <end position="63"/>
    </location>
</feature>
<dbReference type="Gene3D" id="1.20.1250.20">
    <property type="entry name" value="MFS general substrate transporter like domains"/>
    <property type="match status" value="2"/>
</dbReference>
<feature type="transmembrane region" description="Helical" evidence="2">
    <location>
        <begin position="258"/>
        <end position="276"/>
    </location>
</feature>
<accession>A0A7I8WA72</accession>
<dbReference type="Proteomes" id="UP000549394">
    <property type="component" value="Unassembled WGS sequence"/>
</dbReference>
<organism evidence="4 5">
    <name type="scientific">Dimorphilus gyrociliatus</name>
    <dbReference type="NCBI Taxonomy" id="2664684"/>
    <lineage>
        <taxon>Eukaryota</taxon>
        <taxon>Metazoa</taxon>
        <taxon>Spiralia</taxon>
        <taxon>Lophotrochozoa</taxon>
        <taxon>Annelida</taxon>
        <taxon>Polychaeta</taxon>
        <taxon>Polychaeta incertae sedis</taxon>
        <taxon>Dinophilidae</taxon>
        <taxon>Dimorphilus</taxon>
    </lineage>
</organism>
<keyword evidence="2" id="KW-0472">Membrane</keyword>
<feature type="transmembrane region" description="Helical" evidence="2">
    <location>
        <begin position="288"/>
        <end position="308"/>
    </location>
</feature>
<evidence type="ECO:0000256" key="1">
    <source>
        <dbReference type="ARBA" id="ARBA00004141"/>
    </source>
</evidence>